<dbReference type="Gene3D" id="1.10.510.10">
    <property type="entry name" value="Transferase(Phosphotransferase) domain 1"/>
    <property type="match status" value="1"/>
</dbReference>
<proteinExistence type="predicted"/>
<evidence type="ECO:0000256" key="1">
    <source>
        <dbReference type="SAM" id="MobiDB-lite"/>
    </source>
</evidence>
<feature type="region of interest" description="Disordered" evidence="1">
    <location>
        <begin position="138"/>
        <end position="164"/>
    </location>
</feature>
<dbReference type="CDD" id="cd00180">
    <property type="entry name" value="PKc"/>
    <property type="match status" value="1"/>
</dbReference>
<dbReference type="EMBL" id="JAGPNK010000017">
    <property type="protein sequence ID" value="KAH7305851.1"/>
    <property type="molecule type" value="Genomic_DNA"/>
</dbReference>
<dbReference type="OrthoDB" id="5125733at2759"/>
<dbReference type="Pfam" id="PF00069">
    <property type="entry name" value="Pkinase"/>
    <property type="match status" value="1"/>
</dbReference>
<dbReference type="InterPro" id="IPR000719">
    <property type="entry name" value="Prot_kinase_dom"/>
</dbReference>
<organism evidence="3 4">
    <name type="scientific">Stachybotrys elegans</name>
    <dbReference type="NCBI Taxonomy" id="80388"/>
    <lineage>
        <taxon>Eukaryota</taxon>
        <taxon>Fungi</taxon>
        <taxon>Dikarya</taxon>
        <taxon>Ascomycota</taxon>
        <taxon>Pezizomycotina</taxon>
        <taxon>Sordariomycetes</taxon>
        <taxon>Hypocreomycetidae</taxon>
        <taxon>Hypocreales</taxon>
        <taxon>Stachybotryaceae</taxon>
        <taxon>Stachybotrys</taxon>
    </lineage>
</organism>
<dbReference type="PANTHER" id="PTHR33112:SF10">
    <property type="entry name" value="TOL"/>
    <property type="match status" value="1"/>
</dbReference>
<accession>A0A8K0SH71</accession>
<sequence length="952" mass="108440">MNPTDHWGIAIKEAANLEQIAILPTAGKHLITPIAAYSINSQRCLMFPWAAGGHLARYWKEYKPQKALEREDARWIFEQLSGLCSAILYLHEHNCRHGDLKPENILWFTSPGNRGTLQIADLGLATFHEKEESTDVRLNNDIHTATPSGTPRYEPPEEEELKKKPGSRSRAYDIWSLGCTILELLIWLCYGYNNLKIFRENTKRYFWTRISAREMEYALDPEVVRWMNALKTKTTATTPCSAYSELLNIVTTEMLVIPVKRTPQVSIHPRATAEEVSKMIELIYERCSDPSYISDEALKRSHPFLGGHVYEEGGSLAEPPRSDSSLLVLAHSHGHHLLKSKQQSKGLNNDWEPAPEDGSAARIIDRLGWEHIKPPRKEQNVCQAHHEITNGSSRLFQAQLLRSQLEARSQECDLCGLLFMAIKQLNIGSRIVDLRETVNSVGLLHGPDLLSVYVEPGQRGPVTGQLGLPILPEPGSLEQLTLLKEWLKICDSTHSSCCPQDEEKLATPTRLIRVTEPMRLVMCNENETYKYVVLSHCWGSTEKGEVFKTTKANIEKLQTSISIDVLPRTFRDAITLARKLDIEYIWIDSVCIIQEDLVEWESEARKMGDVFSAAYCTITASSAETSSAGFLTHRDPRSCVQIDTADRGTLYVCRAIDDFPQDVEISVLNSRGWVLQERALSRRSIHYTSTQIYWECSSGVYCETLAHIQNSKAAFLGDSNFPSTALAYYRDGRQILIQDLYERYSTLAFTRWSDRAVAILGLQKRLARAFKSQAAYGFFAIYFPRGLLWRSGHIRGMRRIQQPEGRYVPTWSWLSKEGPIRYMDLEFEQINWAKEEFISPFDQKQVTDADKPSISKPDRTVLWGLARRLRIPRVEMKPIIHLDTEEDVDLDELRCVIIGRDKRQHADENIQVHALIISTFGITSEPLTYFRAGVASLKEKDIEDGGSWVEIR</sequence>
<dbReference type="InterPro" id="IPR010730">
    <property type="entry name" value="HET"/>
</dbReference>
<comment type="caution">
    <text evidence="3">The sequence shown here is derived from an EMBL/GenBank/DDBJ whole genome shotgun (WGS) entry which is preliminary data.</text>
</comment>
<dbReference type="Pfam" id="PF06985">
    <property type="entry name" value="HET"/>
    <property type="match status" value="1"/>
</dbReference>
<evidence type="ECO:0000313" key="4">
    <source>
        <dbReference type="Proteomes" id="UP000813444"/>
    </source>
</evidence>
<dbReference type="SMART" id="SM00220">
    <property type="entry name" value="S_TKc"/>
    <property type="match status" value="1"/>
</dbReference>
<evidence type="ECO:0000313" key="3">
    <source>
        <dbReference type="EMBL" id="KAH7305851.1"/>
    </source>
</evidence>
<feature type="domain" description="Protein kinase" evidence="2">
    <location>
        <begin position="1"/>
        <end position="305"/>
    </location>
</feature>
<protein>
    <recommendedName>
        <fullName evidence="2">Protein kinase domain-containing protein</fullName>
    </recommendedName>
</protein>
<dbReference type="GO" id="GO:0004672">
    <property type="term" value="F:protein kinase activity"/>
    <property type="evidence" value="ECO:0007669"/>
    <property type="project" value="InterPro"/>
</dbReference>
<name>A0A8K0SH71_9HYPO</name>
<gene>
    <name evidence="3" type="ORF">B0I35DRAFT_492482</name>
</gene>
<dbReference type="GO" id="GO:0005524">
    <property type="term" value="F:ATP binding"/>
    <property type="evidence" value="ECO:0007669"/>
    <property type="project" value="InterPro"/>
</dbReference>
<dbReference type="PROSITE" id="PS50011">
    <property type="entry name" value="PROTEIN_KINASE_DOM"/>
    <property type="match status" value="1"/>
</dbReference>
<evidence type="ECO:0000259" key="2">
    <source>
        <dbReference type="PROSITE" id="PS50011"/>
    </source>
</evidence>
<dbReference type="InterPro" id="IPR011009">
    <property type="entry name" value="Kinase-like_dom_sf"/>
</dbReference>
<dbReference type="SUPFAM" id="SSF56112">
    <property type="entry name" value="Protein kinase-like (PK-like)"/>
    <property type="match status" value="1"/>
</dbReference>
<dbReference type="Proteomes" id="UP000813444">
    <property type="component" value="Unassembled WGS sequence"/>
</dbReference>
<keyword evidence="4" id="KW-1185">Reference proteome</keyword>
<reference evidence="3" key="1">
    <citation type="journal article" date="2021" name="Nat. Commun.">
        <title>Genetic determinants of endophytism in the Arabidopsis root mycobiome.</title>
        <authorList>
            <person name="Mesny F."/>
            <person name="Miyauchi S."/>
            <person name="Thiergart T."/>
            <person name="Pickel B."/>
            <person name="Atanasova L."/>
            <person name="Karlsson M."/>
            <person name="Huettel B."/>
            <person name="Barry K.W."/>
            <person name="Haridas S."/>
            <person name="Chen C."/>
            <person name="Bauer D."/>
            <person name="Andreopoulos W."/>
            <person name="Pangilinan J."/>
            <person name="LaButti K."/>
            <person name="Riley R."/>
            <person name="Lipzen A."/>
            <person name="Clum A."/>
            <person name="Drula E."/>
            <person name="Henrissat B."/>
            <person name="Kohler A."/>
            <person name="Grigoriev I.V."/>
            <person name="Martin F.M."/>
            <person name="Hacquard S."/>
        </authorList>
    </citation>
    <scope>NUCLEOTIDE SEQUENCE</scope>
    <source>
        <strain evidence="3">MPI-CAGE-CH-0235</strain>
    </source>
</reference>
<dbReference type="PANTHER" id="PTHR33112">
    <property type="entry name" value="DOMAIN PROTEIN, PUTATIVE-RELATED"/>
    <property type="match status" value="1"/>
</dbReference>
<dbReference type="AlphaFoldDB" id="A0A8K0SH71"/>